<evidence type="ECO:0000313" key="2">
    <source>
        <dbReference type="Proteomes" id="UP001162131"/>
    </source>
</evidence>
<accession>A0AAU9J7X5</accession>
<comment type="caution">
    <text evidence="1">The sequence shown here is derived from an EMBL/GenBank/DDBJ whole genome shotgun (WGS) entry which is preliminary data.</text>
</comment>
<organism evidence="1 2">
    <name type="scientific">Blepharisma stoltei</name>
    <dbReference type="NCBI Taxonomy" id="1481888"/>
    <lineage>
        <taxon>Eukaryota</taxon>
        <taxon>Sar</taxon>
        <taxon>Alveolata</taxon>
        <taxon>Ciliophora</taxon>
        <taxon>Postciliodesmatophora</taxon>
        <taxon>Heterotrichea</taxon>
        <taxon>Heterotrichida</taxon>
        <taxon>Blepharismidae</taxon>
        <taxon>Blepharisma</taxon>
    </lineage>
</organism>
<evidence type="ECO:0000313" key="1">
    <source>
        <dbReference type="EMBL" id="CAG9324294.1"/>
    </source>
</evidence>
<proteinExistence type="predicted"/>
<protein>
    <submittedName>
        <fullName evidence="1">Uncharacterized protein</fullName>
    </submittedName>
</protein>
<dbReference type="Proteomes" id="UP001162131">
    <property type="component" value="Unassembled WGS sequence"/>
</dbReference>
<gene>
    <name evidence="1" type="ORF">BSTOLATCC_MIC36088</name>
</gene>
<keyword evidence="2" id="KW-1185">Reference proteome</keyword>
<reference evidence="1" key="1">
    <citation type="submission" date="2021-09" db="EMBL/GenBank/DDBJ databases">
        <authorList>
            <consortium name="AG Swart"/>
            <person name="Singh M."/>
            <person name="Singh A."/>
            <person name="Seah K."/>
            <person name="Emmerich C."/>
        </authorList>
    </citation>
    <scope>NUCLEOTIDE SEQUENCE</scope>
    <source>
        <strain evidence="1">ATCC30299</strain>
    </source>
</reference>
<name>A0AAU9J7X5_9CILI</name>
<sequence length="79" mass="9469">MRGKVVSELSCRRSHLNRVQWWRHKALKSPAVIRGDYSNKTASIIWLRLRISLSPLILTTFSEYFKFFSDISHQKYWIN</sequence>
<dbReference type="AlphaFoldDB" id="A0AAU9J7X5"/>
<dbReference type="EMBL" id="CAJZBQ010000036">
    <property type="protein sequence ID" value="CAG9324294.1"/>
    <property type="molecule type" value="Genomic_DNA"/>
</dbReference>